<reference evidence="7" key="1">
    <citation type="submission" date="2016-04" db="EMBL/GenBank/DDBJ databases">
        <title>Draft genome sequence of Paludibacter jiangxiensis strain NM7.</title>
        <authorList>
            <person name="Qiu Y."/>
            <person name="Matsuura N."/>
            <person name="Ohashi A."/>
            <person name="Tourlousse M.D."/>
            <person name="Sekiguchi Y."/>
        </authorList>
    </citation>
    <scope>NUCLEOTIDE SEQUENCE [LARGE SCALE GENOMIC DNA]</scope>
    <source>
        <strain evidence="7">NM7</strain>
    </source>
</reference>
<dbReference type="GO" id="GO:0005829">
    <property type="term" value="C:cytosol"/>
    <property type="evidence" value="ECO:0007669"/>
    <property type="project" value="TreeGrafter"/>
</dbReference>
<evidence type="ECO:0000256" key="1">
    <source>
        <dbReference type="ARBA" id="ARBA00010529"/>
    </source>
</evidence>
<dbReference type="PANTHER" id="PTHR33175">
    <property type="entry name" value="DNA-BINDING PROTEIN HU"/>
    <property type="match status" value="1"/>
</dbReference>
<evidence type="ECO:0000313" key="7">
    <source>
        <dbReference type="Proteomes" id="UP000076586"/>
    </source>
</evidence>
<dbReference type="AlphaFoldDB" id="A0A161LG62"/>
<organism evidence="6 7">
    <name type="scientific">Paludibacter jiangxiensis</name>
    <dbReference type="NCBI Taxonomy" id="681398"/>
    <lineage>
        <taxon>Bacteria</taxon>
        <taxon>Pseudomonadati</taxon>
        <taxon>Bacteroidota</taxon>
        <taxon>Bacteroidia</taxon>
        <taxon>Bacteroidales</taxon>
        <taxon>Paludibacteraceae</taxon>
        <taxon>Paludibacter</taxon>
    </lineage>
</organism>
<comment type="similarity">
    <text evidence="1 3">Belongs to the bacterial histone-like protein family.</text>
</comment>
<proteinExistence type="inferred from homology"/>
<evidence type="ECO:0000256" key="2">
    <source>
        <dbReference type="ARBA" id="ARBA00023125"/>
    </source>
</evidence>
<dbReference type="GO" id="GO:0003677">
    <property type="term" value="F:DNA binding"/>
    <property type="evidence" value="ECO:0007669"/>
    <property type="project" value="UniProtKB-KW"/>
</dbReference>
<feature type="compositionally biased region" description="Basic and acidic residues" evidence="4">
    <location>
        <begin position="337"/>
        <end position="355"/>
    </location>
</feature>
<keyword evidence="7" id="KW-1185">Reference proteome</keyword>
<evidence type="ECO:0000256" key="4">
    <source>
        <dbReference type="SAM" id="MobiDB-lite"/>
    </source>
</evidence>
<comment type="caution">
    <text evidence="6">The sequence shown here is derived from an EMBL/GenBank/DDBJ whole genome shotgun (WGS) entry which is preliminary data.</text>
</comment>
<dbReference type="GO" id="GO:0030527">
    <property type="term" value="F:structural constituent of chromatin"/>
    <property type="evidence" value="ECO:0007669"/>
    <property type="project" value="InterPro"/>
</dbReference>
<accession>A0A161LG62</accession>
<dbReference type="InterPro" id="IPR010992">
    <property type="entry name" value="IHF-like_DNA-bd_dom_sf"/>
</dbReference>
<evidence type="ECO:0000313" key="6">
    <source>
        <dbReference type="EMBL" id="GAT64345.1"/>
    </source>
</evidence>
<keyword evidence="2 6" id="KW-0238">DNA-binding</keyword>
<evidence type="ECO:0000256" key="5">
    <source>
        <dbReference type="SAM" id="Phobius"/>
    </source>
</evidence>
<keyword evidence="5" id="KW-1133">Transmembrane helix</keyword>
<dbReference type="EMBL" id="BDCR01000004">
    <property type="protein sequence ID" value="GAT64345.1"/>
    <property type="molecule type" value="Genomic_DNA"/>
</dbReference>
<sequence length="456" mass="51026">MSNEKISSLELISAISEQSGTTKKVATAFMRQLSETVEEALLRDGIVKIKGFGTYKITWNESRSSINVNTGERYEIAGHNKLTFTPDDEVSDIVNRPYAHLEPMDLDGNFTEKAAELPEEDPHMKRFSEQASEIVNLIADMQAFKPKKKAKPEPVQEPQSIEPAAEIIATPAIEPEPIKEEEPQPAASTEADVVSEPVATTTEKIEEPLQPAPEARKSETIIQETPKQKEPEPTIPSATVTEVVAKEAENHREPVASSIETEAKLIEQMASQPEKRSFKWLYISLAIIILLSGVAFAFYYYYPALFPQQPVQKAVVVKNAVKPQPTVQTPVNSPNDSVEKPKAKPVHESVKEKAPDPAPAPPKDVFETPRVYKEFITTETTSEGTWLTMLSLKYYGHKLFWVYIYEANKDKIHNPGVLPPGTKLKIPKLDPRLIDKHNGRCFRQASELQTLYTTKQ</sequence>
<dbReference type="RefSeq" id="WP_068706351.1">
    <property type="nucleotide sequence ID" value="NZ_BDCR01000004.1"/>
</dbReference>
<dbReference type="Proteomes" id="UP000076586">
    <property type="component" value="Unassembled WGS sequence"/>
</dbReference>
<keyword evidence="5" id="KW-0472">Membrane</keyword>
<feature type="region of interest" description="Disordered" evidence="4">
    <location>
        <begin position="179"/>
        <end position="218"/>
    </location>
</feature>
<gene>
    <name evidence="6" type="ORF">PJIAN_4895</name>
</gene>
<dbReference type="Gene3D" id="4.10.520.10">
    <property type="entry name" value="IHF-like DNA-binding proteins"/>
    <property type="match status" value="1"/>
</dbReference>
<dbReference type="PANTHER" id="PTHR33175:SF2">
    <property type="entry name" value="INTEGRATION HOST FACTOR SUBUNIT ALPHA"/>
    <property type="match status" value="1"/>
</dbReference>
<evidence type="ECO:0000256" key="3">
    <source>
        <dbReference type="RuleBase" id="RU003939"/>
    </source>
</evidence>
<keyword evidence="5" id="KW-0812">Transmembrane</keyword>
<protein>
    <submittedName>
        <fullName evidence="6">Nucleoid DNA-binding protein</fullName>
    </submittedName>
</protein>
<feature type="transmembrane region" description="Helical" evidence="5">
    <location>
        <begin position="280"/>
        <end position="302"/>
    </location>
</feature>
<dbReference type="OrthoDB" id="9811567at2"/>
<reference evidence="7" key="2">
    <citation type="journal article" date="2017" name="Genome Announc.">
        <title>Draft genome sequence of Paludibacter jiangxiensis NM7(T), a propionate-producing fermentative bacterium.</title>
        <authorList>
            <person name="Qiu Y.-L."/>
            <person name="Tourlousse D.M."/>
            <person name="Matsuura N."/>
            <person name="Ohashi A."/>
            <person name="Sekiguchi Y."/>
        </authorList>
    </citation>
    <scope>NUCLEOTIDE SEQUENCE [LARGE SCALE GENOMIC DNA]</scope>
    <source>
        <strain evidence="7">NM7</strain>
    </source>
</reference>
<dbReference type="Pfam" id="PF00216">
    <property type="entry name" value="Bac_DNA_binding"/>
    <property type="match status" value="1"/>
</dbReference>
<name>A0A161LG62_9BACT</name>
<dbReference type="InterPro" id="IPR000119">
    <property type="entry name" value="Hist_DNA-bd"/>
</dbReference>
<feature type="compositionally biased region" description="Polar residues" evidence="4">
    <location>
        <begin position="326"/>
        <end position="336"/>
    </location>
</feature>
<feature type="region of interest" description="Disordered" evidence="4">
    <location>
        <begin position="325"/>
        <end position="363"/>
    </location>
</feature>
<dbReference type="STRING" id="681398.PJIAN_4895"/>
<dbReference type="SMART" id="SM00411">
    <property type="entry name" value="BHL"/>
    <property type="match status" value="1"/>
</dbReference>
<dbReference type="SUPFAM" id="SSF47729">
    <property type="entry name" value="IHF-like DNA-binding proteins"/>
    <property type="match status" value="1"/>
</dbReference>